<evidence type="ECO:0000313" key="1">
    <source>
        <dbReference type="EMBL" id="BAF45691.1"/>
    </source>
</evidence>
<sequence>MEFPTSSATSSTTSAIQHIGEQSAVEECNSFIGVISSNGGEGSSIPLHIRSFSPHKIRLAYWNGKPVDVRYLFNVARRQKSRVLLLETESLSLVMGKRETPELNKWSTISELCDYIMTNVDLHECLRRSSCRENHFHHGYPQDIVMWLRDRVKPAIVSKEFNKQFENSIHFELAAYPSDGTHYRTTDKRVESFMQYCYDCL</sequence>
<evidence type="ECO:0000313" key="2">
    <source>
        <dbReference type="Proteomes" id="UP000204242"/>
    </source>
</evidence>
<accession>A2Q0H6</accession>
<dbReference type="InterPro" id="IPR021982">
    <property type="entry name" value="REEP_Ichnovirus"/>
</dbReference>
<dbReference type="KEGG" id="vg:5076337"/>
<protein>
    <submittedName>
        <fullName evidence="1">Repeat element protein-c11.1</fullName>
    </submittedName>
</protein>
<dbReference type="Pfam" id="PF12132">
    <property type="entry name" value="DUF3587"/>
    <property type="match status" value="1"/>
</dbReference>
<proteinExistence type="predicted"/>
<name>A2Q0H6_9VIRU</name>
<dbReference type="EMBL" id="AB291188">
    <property type="protein sequence ID" value="BAF45691.1"/>
    <property type="molecule type" value="Genomic_DNA"/>
</dbReference>
<dbReference type="Proteomes" id="UP000204242">
    <property type="component" value="Genome"/>
</dbReference>
<dbReference type="RefSeq" id="YP_001031288.1">
    <property type="nucleotide sequence ID" value="NC_008980.1"/>
</dbReference>
<dbReference type="GeneID" id="5076337"/>
<reference evidence="1 2" key="1">
    <citation type="journal article" date="2007" name="Virology">
        <title>Shared and species-specific features among ichnovirus genomes.</title>
        <authorList>
            <person name="Tanaka K."/>
            <person name="Lapointe R."/>
            <person name="Barney W.E."/>
            <person name="Makkay A.M."/>
            <person name="Stoltz D."/>
            <person name="Cusson M."/>
            <person name="Webb B.A."/>
        </authorList>
    </citation>
    <scope>NUCLEOTIDE SEQUENCE [LARGE SCALE GENOMIC DNA]</scope>
</reference>
<organism evidence="1 2">
    <name type="scientific">Ichnoviriform fugitivi</name>
    <dbReference type="NCBI Taxonomy" id="265522"/>
    <lineage>
        <taxon>Viruses</taxon>
        <taxon>Viruses incertae sedis</taxon>
        <taxon>Polydnaviriformidae</taxon>
        <taxon>Ichnoviriform</taxon>
    </lineage>
</organism>